<keyword evidence="7" id="KW-0411">Iron-sulfur</keyword>
<dbReference type="EMBL" id="CP041765">
    <property type="protein sequence ID" value="QDQ98797.1"/>
    <property type="molecule type" value="Genomic_DNA"/>
</dbReference>
<comment type="cofactor">
    <cofactor evidence="1">
        <name>Fe cation</name>
        <dbReference type="ChEBI" id="CHEBI:24875"/>
    </cofactor>
</comment>
<keyword evidence="5" id="KW-0560">Oxidoreductase</keyword>
<dbReference type="InterPro" id="IPR017941">
    <property type="entry name" value="Rieske_2Fe-2S"/>
</dbReference>
<evidence type="ECO:0000256" key="3">
    <source>
        <dbReference type="ARBA" id="ARBA00022723"/>
    </source>
</evidence>
<comment type="subunit">
    <text evidence="10">Homotrimer. The two-component system 3-ketosteroid-9-alpha-monooxygenase is composed of an oxygenase component KshA and a reductase component KshB.</text>
</comment>
<dbReference type="GO" id="GO:0016042">
    <property type="term" value="P:lipid catabolic process"/>
    <property type="evidence" value="ECO:0007669"/>
    <property type="project" value="UniProtKB-KW"/>
</dbReference>
<evidence type="ECO:0000256" key="2">
    <source>
        <dbReference type="ARBA" id="ARBA00022714"/>
    </source>
</evidence>
<dbReference type="Proteomes" id="UP000317344">
    <property type="component" value="Chromosome"/>
</dbReference>
<evidence type="ECO:0000256" key="7">
    <source>
        <dbReference type="ARBA" id="ARBA00023014"/>
    </source>
</evidence>
<evidence type="ECO:0000256" key="1">
    <source>
        <dbReference type="ARBA" id="ARBA00001962"/>
    </source>
</evidence>
<accession>A0A516X6U6</accession>
<dbReference type="InterPro" id="IPR036922">
    <property type="entry name" value="Rieske_2Fe-2S_sf"/>
</dbReference>
<dbReference type="PANTHER" id="PTHR21266">
    <property type="entry name" value="IRON-SULFUR DOMAIN CONTAINING PROTEIN"/>
    <property type="match status" value="1"/>
</dbReference>
<feature type="region of interest" description="Disordered" evidence="11">
    <location>
        <begin position="326"/>
        <end position="351"/>
    </location>
</feature>
<proteinExistence type="predicted"/>
<evidence type="ECO:0000256" key="10">
    <source>
        <dbReference type="ARBA" id="ARBA00046982"/>
    </source>
</evidence>
<feature type="domain" description="Rieske" evidence="12">
    <location>
        <begin position="13"/>
        <end position="116"/>
    </location>
</feature>
<evidence type="ECO:0000256" key="5">
    <source>
        <dbReference type="ARBA" id="ARBA00023002"/>
    </source>
</evidence>
<dbReference type="GO" id="GO:0046872">
    <property type="term" value="F:metal ion binding"/>
    <property type="evidence" value="ECO:0007669"/>
    <property type="project" value="UniProtKB-KW"/>
</dbReference>
<dbReference type="KEGG" id="toy:FO059_17440"/>
<evidence type="ECO:0000256" key="4">
    <source>
        <dbReference type="ARBA" id="ARBA00022963"/>
    </source>
</evidence>
<evidence type="ECO:0000256" key="9">
    <source>
        <dbReference type="ARBA" id="ARBA00030944"/>
    </source>
</evidence>
<reference evidence="13 14" key="2">
    <citation type="submission" date="2019-07" db="EMBL/GenBank/DDBJ databases">
        <authorList>
            <person name="Huang Y."/>
        </authorList>
    </citation>
    <scope>NUCLEOTIDE SEQUENCE [LARGE SCALE GENOMIC DNA]</scope>
    <source>
        <strain evidence="13 14">HY188</strain>
    </source>
</reference>
<keyword evidence="8" id="KW-0753">Steroid metabolism</keyword>
<dbReference type="PANTHER" id="PTHR21266:SF60">
    <property type="entry name" value="3-KETOSTEROID-9-ALPHA-MONOOXYGENASE, OXYGENASE COMPONENT"/>
    <property type="match status" value="1"/>
</dbReference>
<dbReference type="Gene3D" id="2.102.10.10">
    <property type="entry name" value="Rieske [2Fe-2S] iron-sulphur domain"/>
    <property type="match status" value="1"/>
</dbReference>
<dbReference type="SUPFAM" id="SSF55961">
    <property type="entry name" value="Bet v1-like"/>
    <property type="match status" value="1"/>
</dbReference>
<dbReference type="OrthoDB" id="5243643at2"/>
<dbReference type="Pfam" id="PF00355">
    <property type="entry name" value="Rieske"/>
    <property type="match status" value="1"/>
</dbReference>
<keyword evidence="8" id="KW-0443">Lipid metabolism</keyword>
<gene>
    <name evidence="13" type="ORF">FO059_17440</name>
</gene>
<organism evidence="13 14">
    <name type="scientific">Tomitella fengzijianii</name>
    <dbReference type="NCBI Taxonomy" id="2597660"/>
    <lineage>
        <taxon>Bacteria</taxon>
        <taxon>Bacillati</taxon>
        <taxon>Actinomycetota</taxon>
        <taxon>Actinomycetes</taxon>
        <taxon>Mycobacteriales</taxon>
        <taxon>Tomitella</taxon>
    </lineage>
</organism>
<evidence type="ECO:0000259" key="12">
    <source>
        <dbReference type="PROSITE" id="PS51296"/>
    </source>
</evidence>
<dbReference type="InterPro" id="IPR045605">
    <property type="entry name" value="KshA-like_C"/>
</dbReference>
<dbReference type="SUPFAM" id="SSF50022">
    <property type="entry name" value="ISP domain"/>
    <property type="match status" value="1"/>
</dbReference>
<evidence type="ECO:0000256" key="11">
    <source>
        <dbReference type="SAM" id="MobiDB-lite"/>
    </source>
</evidence>
<dbReference type="GO" id="GO:0016705">
    <property type="term" value="F:oxidoreductase activity, acting on paired donors, with incorporation or reduction of molecular oxygen"/>
    <property type="evidence" value="ECO:0007669"/>
    <property type="project" value="UniProtKB-ARBA"/>
</dbReference>
<reference evidence="13 14" key="1">
    <citation type="submission" date="2019-07" db="EMBL/GenBank/DDBJ databases">
        <title>Tomitella cavernea sp. nov., an actinomycete isolated from soil.</title>
        <authorList>
            <person name="Cheng J."/>
        </authorList>
    </citation>
    <scope>NUCLEOTIDE SEQUENCE [LARGE SCALE GENOMIC DNA]</scope>
    <source>
        <strain evidence="13 14">HY188</strain>
    </source>
</reference>
<evidence type="ECO:0000256" key="8">
    <source>
        <dbReference type="ARBA" id="ARBA00023221"/>
    </source>
</evidence>
<dbReference type="AlphaFoldDB" id="A0A516X6U6"/>
<dbReference type="PROSITE" id="PS51296">
    <property type="entry name" value="RIESKE"/>
    <property type="match status" value="1"/>
</dbReference>
<dbReference type="GO" id="GO:0004497">
    <property type="term" value="F:monooxygenase activity"/>
    <property type="evidence" value="ECO:0007669"/>
    <property type="project" value="UniProtKB-ARBA"/>
</dbReference>
<dbReference type="InterPro" id="IPR050584">
    <property type="entry name" value="Cholesterol_7-desaturase"/>
</dbReference>
<dbReference type="GO" id="GO:0008203">
    <property type="term" value="P:cholesterol metabolic process"/>
    <property type="evidence" value="ECO:0007669"/>
    <property type="project" value="InterPro"/>
</dbReference>
<keyword evidence="3" id="KW-0479">Metal-binding</keyword>
<keyword evidence="14" id="KW-1185">Reference proteome</keyword>
<dbReference type="GO" id="GO:0051537">
    <property type="term" value="F:2 iron, 2 sulfur cluster binding"/>
    <property type="evidence" value="ECO:0007669"/>
    <property type="project" value="UniProtKB-KW"/>
</dbReference>
<evidence type="ECO:0000313" key="14">
    <source>
        <dbReference type="Proteomes" id="UP000317344"/>
    </source>
</evidence>
<dbReference type="RefSeq" id="WP_143910201.1">
    <property type="nucleotide sequence ID" value="NZ_CP041765.1"/>
</dbReference>
<name>A0A516X6U6_9ACTN</name>
<keyword evidence="2" id="KW-0001">2Fe-2S</keyword>
<evidence type="ECO:0000256" key="6">
    <source>
        <dbReference type="ARBA" id="ARBA00023004"/>
    </source>
</evidence>
<dbReference type="Gene3D" id="3.90.380.10">
    <property type="entry name" value="Naphthalene 1,2-dioxygenase Alpha Subunit, Chain A, domain 1"/>
    <property type="match status" value="1"/>
</dbReference>
<keyword evidence="4" id="KW-0442">Lipid degradation</keyword>
<keyword evidence="6" id="KW-0408">Iron</keyword>
<evidence type="ECO:0000313" key="13">
    <source>
        <dbReference type="EMBL" id="QDQ98797.1"/>
    </source>
</evidence>
<dbReference type="Pfam" id="PF19298">
    <property type="entry name" value="KshA_C"/>
    <property type="match status" value="1"/>
</dbReference>
<protein>
    <recommendedName>
        <fullName evidence="9">Rieske-type oxygenase</fullName>
    </recommendedName>
</protein>
<sequence length="351" mass="38935">MTSMSLSMKPTGWFQIGWSDEIPAGEVVPLRFFGKELVAYRTESGRLAVLDAYCEHLGANLGYGGTVCGDDIQCPFHGWRWSPEGRNTCIPYQEKINRVRRIGTWTSAERDGVMFVWHDAAGRAPDHDVPSVFDLFSGSGTADEYHAVRPGGGFCETGLTIHPQYVIENGVDFAHFKYVHRADEMPEVVRRDFLEHEFRTALSMKFKRKAEDGSIEEVRGDVDAMILGVGLGYSFASAAGRVCSLTSVTPVDDETSTLWFSAWVSKEGEDEDTIRARQRSAISQVRADLAIWRHQRYTEPPGLATAEAAGFRDVRKWARRFYPEGHKGHEAADQMAGTDASVATASGGAER</sequence>